<accession>A0A0A0BEQ0</accession>
<evidence type="ECO:0000256" key="1">
    <source>
        <dbReference type="ARBA" id="ARBA00000971"/>
    </source>
</evidence>
<keyword evidence="5 11" id="KW-0132">Cell division</keyword>
<dbReference type="InterPro" id="IPR037041">
    <property type="entry name" value="Trigger_fac_C_sf"/>
</dbReference>
<feature type="domain" description="PPIase FKBP-type" evidence="14">
    <location>
        <begin position="160"/>
        <end position="220"/>
    </location>
</feature>
<dbReference type="SUPFAM" id="SSF102735">
    <property type="entry name" value="Trigger factor ribosome-binding domain"/>
    <property type="match status" value="1"/>
</dbReference>
<dbReference type="Proteomes" id="UP000029999">
    <property type="component" value="Unassembled WGS sequence"/>
</dbReference>
<evidence type="ECO:0000256" key="13">
    <source>
        <dbReference type="RuleBase" id="RU003914"/>
    </source>
</evidence>
<evidence type="ECO:0000256" key="10">
    <source>
        <dbReference type="ARBA" id="ARBA00029986"/>
    </source>
</evidence>
<dbReference type="Gene3D" id="1.10.3120.10">
    <property type="entry name" value="Trigger factor, C-terminal domain"/>
    <property type="match status" value="1"/>
</dbReference>
<evidence type="ECO:0000256" key="8">
    <source>
        <dbReference type="ARBA" id="ARBA00023235"/>
    </source>
</evidence>
<evidence type="ECO:0000256" key="5">
    <source>
        <dbReference type="ARBA" id="ARBA00022618"/>
    </source>
</evidence>
<dbReference type="GO" id="GO:0005737">
    <property type="term" value="C:cytoplasm"/>
    <property type="evidence" value="ECO:0007669"/>
    <property type="project" value="UniProtKB-SubCell"/>
</dbReference>
<reference evidence="15 16" key="1">
    <citation type="submission" date="2014-09" db="EMBL/GenBank/DDBJ databases">
        <authorList>
            <person name="Grob C."/>
            <person name="Taubert M."/>
            <person name="Howat A.M."/>
            <person name="Burns O.J."/>
            <person name="Dixon J.L."/>
            <person name="Chen Y."/>
            <person name="Murrell J.C."/>
        </authorList>
    </citation>
    <scope>NUCLEOTIDE SEQUENCE [LARGE SCALE GENOMIC DNA]</scope>
    <source>
        <strain evidence="15">L4</strain>
    </source>
</reference>
<keyword evidence="6 11" id="KW-0697">Rotamase</keyword>
<dbReference type="PIRSF" id="PIRSF003095">
    <property type="entry name" value="Trigger_factor"/>
    <property type="match status" value="1"/>
</dbReference>
<comment type="caution">
    <text evidence="15">The sequence shown here is derived from an EMBL/GenBank/DDBJ whole genome shotgun (WGS) entry which is preliminary data.</text>
</comment>
<evidence type="ECO:0000313" key="16">
    <source>
        <dbReference type="Proteomes" id="UP000029999"/>
    </source>
</evidence>
<keyword evidence="11" id="KW-0963">Cytoplasm</keyword>
<dbReference type="GO" id="GO:0015031">
    <property type="term" value="P:protein transport"/>
    <property type="evidence" value="ECO:0007669"/>
    <property type="project" value="UniProtKB-UniRule"/>
</dbReference>
<dbReference type="InterPro" id="IPR008881">
    <property type="entry name" value="Trigger_fac_ribosome-bd_bac"/>
</dbReference>
<dbReference type="InterPro" id="IPR036611">
    <property type="entry name" value="Trigger_fac_ribosome-bd_sf"/>
</dbReference>
<dbReference type="EMBL" id="JRQD01000005">
    <property type="protein sequence ID" value="KGM06330.1"/>
    <property type="molecule type" value="Genomic_DNA"/>
</dbReference>
<evidence type="ECO:0000256" key="11">
    <source>
        <dbReference type="HAMAP-Rule" id="MF_00303"/>
    </source>
</evidence>
<evidence type="ECO:0000256" key="3">
    <source>
        <dbReference type="ARBA" id="ARBA00013194"/>
    </source>
</evidence>
<keyword evidence="9 11" id="KW-0131">Cell cycle</keyword>
<dbReference type="Pfam" id="PF00254">
    <property type="entry name" value="FKBP_C"/>
    <property type="match status" value="1"/>
</dbReference>
<dbReference type="EC" id="5.2.1.8" evidence="3 11"/>
<proteinExistence type="inferred from homology"/>
<dbReference type="AlphaFoldDB" id="A0A0A0BEQ0"/>
<dbReference type="NCBIfam" id="TIGR00115">
    <property type="entry name" value="tig"/>
    <property type="match status" value="1"/>
</dbReference>
<comment type="catalytic activity">
    <reaction evidence="1 11 12">
        <text>[protein]-peptidylproline (omega=180) = [protein]-peptidylproline (omega=0)</text>
        <dbReference type="Rhea" id="RHEA:16237"/>
        <dbReference type="Rhea" id="RHEA-COMP:10747"/>
        <dbReference type="Rhea" id="RHEA-COMP:10748"/>
        <dbReference type="ChEBI" id="CHEBI:83833"/>
        <dbReference type="ChEBI" id="CHEBI:83834"/>
        <dbReference type="EC" id="5.2.1.8"/>
    </reaction>
</comment>
<dbReference type="Pfam" id="PF05697">
    <property type="entry name" value="Trigger_N"/>
    <property type="match status" value="1"/>
</dbReference>
<dbReference type="GO" id="GO:0043022">
    <property type="term" value="F:ribosome binding"/>
    <property type="evidence" value="ECO:0007669"/>
    <property type="project" value="TreeGrafter"/>
</dbReference>
<evidence type="ECO:0000256" key="6">
    <source>
        <dbReference type="ARBA" id="ARBA00023110"/>
    </source>
</evidence>
<comment type="subcellular location">
    <subcellularLocation>
        <location evidence="11">Cytoplasm</location>
    </subcellularLocation>
    <text evidence="11">About half TF is bound to the ribosome near the polypeptide exit tunnel while the other half is free in the cytoplasm.</text>
</comment>
<dbReference type="Gene3D" id="3.30.70.1050">
    <property type="entry name" value="Trigger factor ribosome-binding domain"/>
    <property type="match status" value="1"/>
</dbReference>
<dbReference type="SUPFAM" id="SSF109998">
    <property type="entry name" value="Triger factor/SurA peptide-binding domain-like"/>
    <property type="match status" value="1"/>
</dbReference>
<name>A0A0A0BEQ0_9GAMM</name>
<dbReference type="FunFam" id="3.10.50.40:FF:000001">
    <property type="entry name" value="Trigger factor"/>
    <property type="match status" value="1"/>
</dbReference>
<dbReference type="InterPro" id="IPR027304">
    <property type="entry name" value="Trigger_fact/SurA_dom_sf"/>
</dbReference>
<dbReference type="Gene3D" id="3.10.50.40">
    <property type="match status" value="1"/>
</dbReference>
<dbReference type="GO" id="GO:0051083">
    <property type="term" value="P:'de novo' cotranslational protein folding"/>
    <property type="evidence" value="ECO:0007669"/>
    <property type="project" value="TreeGrafter"/>
</dbReference>
<organism evidence="15 16">
    <name type="scientific">Methylophaga thiooxydans</name>
    <dbReference type="NCBI Taxonomy" id="392484"/>
    <lineage>
        <taxon>Bacteria</taxon>
        <taxon>Pseudomonadati</taxon>
        <taxon>Pseudomonadota</taxon>
        <taxon>Gammaproteobacteria</taxon>
        <taxon>Thiotrichales</taxon>
        <taxon>Piscirickettsiaceae</taxon>
        <taxon>Methylophaga</taxon>
    </lineage>
</organism>
<dbReference type="HAMAP" id="MF_00303">
    <property type="entry name" value="Trigger_factor_Tig"/>
    <property type="match status" value="1"/>
</dbReference>
<evidence type="ECO:0000256" key="2">
    <source>
        <dbReference type="ARBA" id="ARBA00005464"/>
    </source>
</evidence>
<comment type="function">
    <text evidence="11">Involved in protein export. Acts as a chaperone by maintaining the newly synthesized protein in an open conformation. Functions as a peptidyl-prolyl cis-trans isomerase.</text>
</comment>
<comment type="domain">
    <text evidence="11">Consists of 3 domains; the N-terminus binds the ribosome, the middle domain has PPIase activity, while the C-terminus has intrinsic chaperone activity on its own.</text>
</comment>
<dbReference type="InterPro" id="IPR046357">
    <property type="entry name" value="PPIase_dom_sf"/>
</dbReference>
<gene>
    <name evidence="11" type="primary">tig</name>
    <name evidence="15" type="ORF">LP43_2205</name>
</gene>
<dbReference type="InterPro" id="IPR008880">
    <property type="entry name" value="Trigger_fac_C"/>
</dbReference>
<dbReference type="GO" id="GO:0043335">
    <property type="term" value="P:protein unfolding"/>
    <property type="evidence" value="ECO:0007669"/>
    <property type="project" value="TreeGrafter"/>
</dbReference>
<dbReference type="SUPFAM" id="SSF54534">
    <property type="entry name" value="FKBP-like"/>
    <property type="match status" value="1"/>
</dbReference>
<dbReference type="RefSeq" id="WP_036315156.1">
    <property type="nucleotide sequence ID" value="NZ_JADFAB010000018.1"/>
</dbReference>
<dbReference type="GO" id="GO:0051301">
    <property type="term" value="P:cell division"/>
    <property type="evidence" value="ECO:0007669"/>
    <property type="project" value="UniProtKB-KW"/>
</dbReference>
<evidence type="ECO:0000259" key="14">
    <source>
        <dbReference type="PROSITE" id="PS50059"/>
    </source>
</evidence>
<evidence type="ECO:0000256" key="12">
    <source>
        <dbReference type="PROSITE-ProRule" id="PRU00277"/>
    </source>
</evidence>
<dbReference type="InterPro" id="IPR001179">
    <property type="entry name" value="PPIase_FKBP_dom"/>
</dbReference>
<dbReference type="STRING" id="392484.LP43_2205"/>
<protein>
    <recommendedName>
        <fullName evidence="4 11">Trigger factor</fullName>
        <shortName evidence="11">TF</shortName>
        <ecNumber evidence="3 11">5.2.1.8</ecNumber>
    </recommendedName>
    <alternativeName>
        <fullName evidence="10 11">PPIase</fullName>
    </alternativeName>
</protein>
<dbReference type="PANTHER" id="PTHR30560:SF3">
    <property type="entry name" value="TRIGGER FACTOR-LIKE PROTEIN TIG, CHLOROPLASTIC"/>
    <property type="match status" value="1"/>
</dbReference>
<dbReference type="GO" id="GO:0044183">
    <property type="term" value="F:protein folding chaperone"/>
    <property type="evidence" value="ECO:0007669"/>
    <property type="project" value="TreeGrafter"/>
</dbReference>
<evidence type="ECO:0000256" key="4">
    <source>
        <dbReference type="ARBA" id="ARBA00016902"/>
    </source>
</evidence>
<keyword evidence="7 11" id="KW-0143">Chaperone</keyword>
<dbReference type="PANTHER" id="PTHR30560">
    <property type="entry name" value="TRIGGER FACTOR CHAPERONE AND PEPTIDYL-PROLYL CIS/TRANS ISOMERASE"/>
    <property type="match status" value="1"/>
</dbReference>
<sequence length="433" mass="48617">MQVTVENVSELGRRMTVTVEDANIEQAVQERLKSIRPSVKMAGFRPGKVPMKMVAQSHGPSARREVIDTIVQDSMREAFTQEGVNPAGPPHIDSMDEEGEKFVYTLNYEVFPEVSEVKLDDITLEKTVAEVQDEDVDRMIETLREQRLTWEPLKRGAKEGDGVTIDFIGKIDGEEFQGGKGQDVLIEIGNGSMLPEFEEQLLGKKAEQNTEITITFPEDYRAEHLQGKKATFDVTVKQVAKKKLPKLDKEFAALCGVEEGIAALKKEVRANMERELATALKTLNKRRAMDTVSEKNEVALPEAPVQREAEYLMEQAKNNLRGQGVNVDGIPFDVENFKGNAENRVKLSLIMGKIISDNEIKPDEERVKQAIDNIAASYEDSQEVVNYYMNNQEKLSEIQMTVVEDMVVEWIFDHVKVEESTSSFSEVVNAASA</sequence>
<comment type="similarity">
    <text evidence="2 11 13">Belongs to the FKBP-type PPIase family. Tig subfamily.</text>
</comment>
<dbReference type="GO" id="GO:0003755">
    <property type="term" value="F:peptidyl-prolyl cis-trans isomerase activity"/>
    <property type="evidence" value="ECO:0007669"/>
    <property type="project" value="UniProtKB-UniRule"/>
</dbReference>
<evidence type="ECO:0000313" key="15">
    <source>
        <dbReference type="EMBL" id="KGM06330.1"/>
    </source>
</evidence>
<dbReference type="Pfam" id="PF05698">
    <property type="entry name" value="Trigger_C"/>
    <property type="match status" value="1"/>
</dbReference>
<dbReference type="PROSITE" id="PS50059">
    <property type="entry name" value="FKBP_PPIASE"/>
    <property type="match status" value="1"/>
</dbReference>
<evidence type="ECO:0000256" key="7">
    <source>
        <dbReference type="ARBA" id="ARBA00023186"/>
    </source>
</evidence>
<evidence type="ECO:0000256" key="9">
    <source>
        <dbReference type="ARBA" id="ARBA00023306"/>
    </source>
</evidence>
<keyword evidence="8 11" id="KW-0413">Isomerase</keyword>
<dbReference type="InterPro" id="IPR005215">
    <property type="entry name" value="Trig_fac"/>
</dbReference>